<feature type="domain" description="Radical SAM core" evidence="1">
    <location>
        <begin position="50"/>
        <end position="280"/>
    </location>
</feature>
<dbReference type="InterPro" id="IPR058240">
    <property type="entry name" value="rSAM_sf"/>
</dbReference>
<dbReference type="Pfam" id="PF04055">
    <property type="entry name" value="Radical_SAM"/>
    <property type="match status" value="1"/>
</dbReference>
<evidence type="ECO:0000259" key="1">
    <source>
        <dbReference type="PROSITE" id="PS51918"/>
    </source>
</evidence>
<dbReference type="InterPro" id="IPR023404">
    <property type="entry name" value="rSAM_horseshoe"/>
</dbReference>
<dbReference type="PANTHER" id="PTHR13932">
    <property type="entry name" value="COPROPORPHYRINIGEN III OXIDASE"/>
    <property type="match status" value="1"/>
</dbReference>
<dbReference type="SMART" id="SM00729">
    <property type="entry name" value="Elp3"/>
    <property type="match status" value="1"/>
</dbReference>
<dbReference type="GO" id="GO:0003824">
    <property type="term" value="F:catalytic activity"/>
    <property type="evidence" value="ECO:0007669"/>
    <property type="project" value="InterPro"/>
</dbReference>
<dbReference type="GO" id="GO:0005737">
    <property type="term" value="C:cytoplasm"/>
    <property type="evidence" value="ECO:0007669"/>
    <property type="project" value="TreeGrafter"/>
</dbReference>
<accession>A0A1L0AFH2</accession>
<dbReference type="RefSeq" id="WP_075518411.1">
    <property type="nucleotide sequence ID" value="NZ_FPLD01000113.1"/>
</dbReference>
<dbReference type="InterPro" id="IPR006638">
    <property type="entry name" value="Elp3/MiaA/NifB-like_rSAM"/>
</dbReference>
<organism evidence="2 3">
    <name type="scientific">Moritella viscosa</name>
    <dbReference type="NCBI Taxonomy" id="80854"/>
    <lineage>
        <taxon>Bacteria</taxon>
        <taxon>Pseudomonadati</taxon>
        <taxon>Pseudomonadota</taxon>
        <taxon>Gammaproteobacteria</taxon>
        <taxon>Alteromonadales</taxon>
        <taxon>Moritellaceae</taxon>
        <taxon>Moritella</taxon>
    </lineage>
</organism>
<dbReference type="PANTHER" id="PTHR13932:SF9">
    <property type="entry name" value="COPROPORPHYRINOGEN III OXIDASE"/>
    <property type="match status" value="1"/>
</dbReference>
<dbReference type="GO" id="GO:0006779">
    <property type="term" value="P:porphyrin-containing compound biosynthetic process"/>
    <property type="evidence" value="ECO:0007669"/>
    <property type="project" value="TreeGrafter"/>
</dbReference>
<proteinExistence type="predicted"/>
<sequence length="440" mass="48831">MIFTPTMTGISTPEPLKFAFTVKTSAHAGRAGSRPLTLEQNKWEQWWSIDSSAETRALYIHIPFCRKRCSFCNFFENGAKPSRVTKYVDTLCKQLADAATTQFVLSKPFDTVYIGGGTPTDMQANEILQLANVIQSFPLKQNAEITLEGRINGFTNEKFEAALTGGINRFSFGVQSVNTEVRQAAGRFDDEQTLLLRLSELAKHPTATIVADLIFGLPGQTFDHWIHDVQAIIDTGIHGVDLYQLINLPNSRIDINEQKGKFRERADTQDRAVMYAAGAELLELSGWNRLSNCHWRSDKREKSIYNTVAKQGVEIVPFGAGAGGSIHGHGVMNGRDLKAWHDANKSGTKVPGMVMSVNHNAQVDSIIKKGLDKGVLALDELPVSLREHLQALFAKWQENGLIELGDNRLNLTLAGRFWNVNMLTGLFEYLGSNPLLEQVV</sequence>
<dbReference type="NCBIfam" id="TIGR04107">
    <property type="entry name" value="rSAM_HutW"/>
    <property type="match status" value="1"/>
</dbReference>
<dbReference type="GO" id="GO:0051539">
    <property type="term" value="F:4 iron, 4 sulfur cluster binding"/>
    <property type="evidence" value="ECO:0007669"/>
    <property type="project" value="TreeGrafter"/>
</dbReference>
<dbReference type="SFLD" id="SFLDG01065">
    <property type="entry name" value="anaerobic_coproporphyrinogen-I"/>
    <property type="match status" value="1"/>
</dbReference>
<dbReference type="InterPro" id="IPR034505">
    <property type="entry name" value="Coproporphyrinogen-III_oxidase"/>
</dbReference>
<dbReference type="InterPro" id="IPR026332">
    <property type="entry name" value="HutW"/>
</dbReference>
<protein>
    <submittedName>
        <fullName evidence="2">Coproporphyrinogen III oxidase</fullName>
    </submittedName>
</protein>
<dbReference type="EMBL" id="FPLD01000113">
    <property type="protein sequence ID" value="SGZ14195.1"/>
    <property type="molecule type" value="Genomic_DNA"/>
</dbReference>
<evidence type="ECO:0000313" key="2">
    <source>
        <dbReference type="EMBL" id="SGZ14195.1"/>
    </source>
</evidence>
<dbReference type="Proteomes" id="UP000183794">
    <property type="component" value="Unassembled WGS sequence"/>
</dbReference>
<evidence type="ECO:0000313" key="3">
    <source>
        <dbReference type="Proteomes" id="UP000183794"/>
    </source>
</evidence>
<dbReference type="SUPFAM" id="SSF102114">
    <property type="entry name" value="Radical SAM enzymes"/>
    <property type="match status" value="1"/>
</dbReference>
<dbReference type="AlphaFoldDB" id="A0A1L0AFH2"/>
<dbReference type="InterPro" id="IPR007197">
    <property type="entry name" value="rSAM"/>
</dbReference>
<name>A0A1L0AFH2_9GAMM</name>
<gene>
    <name evidence="2" type="ORF">NVI5450_4020</name>
</gene>
<dbReference type="SFLD" id="SFLDS00029">
    <property type="entry name" value="Radical_SAM"/>
    <property type="match status" value="1"/>
</dbReference>
<reference evidence="2 3" key="1">
    <citation type="submission" date="2016-11" db="EMBL/GenBank/DDBJ databases">
        <authorList>
            <person name="Jaros S."/>
            <person name="Januszkiewicz K."/>
            <person name="Wedrychowicz H."/>
        </authorList>
    </citation>
    <scope>NUCLEOTIDE SEQUENCE [LARGE SCALE GENOMIC DNA]</scope>
    <source>
        <strain evidence="2">NVI 5450</strain>
    </source>
</reference>
<dbReference type="Gene3D" id="3.80.30.20">
    <property type="entry name" value="tm_1862 like domain"/>
    <property type="match status" value="1"/>
</dbReference>
<dbReference type="PROSITE" id="PS51918">
    <property type="entry name" value="RADICAL_SAM"/>
    <property type="match status" value="1"/>
</dbReference>
<dbReference type="SFLD" id="SFLDF00311">
    <property type="entry name" value="heme_degradation_proteins_(Hut"/>
    <property type="match status" value="1"/>
</dbReference>